<dbReference type="GO" id="GO:0046872">
    <property type="term" value="F:metal ion binding"/>
    <property type="evidence" value="ECO:0007669"/>
    <property type="project" value="UniProtKB-KW"/>
</dbReference>
<accession>A0A5B8UCM5</accession>
<evidence type="ECO:0000313" key="6">
    <source>
        <dbReference type="Proteomes" id="UP000321805"/>
    </source>
</evidence>
<keyword evidence="3" id="KW-0456">Lyase</keyword>
<comment type="similarity">
    <text evidence="1">Belongs to the HpcH/HpaI aldolase family.</text>
</comment>
<evidence type="ECO:0000256" key="1">
    <source>
        <dbReference type="ARBA" id="ARBA00005568"/>
    </source>
</evidence>
<dbReference type="EMBL" id="CP042430">
    <property type="protein sequence ID" value="QEC50421.1"/>
    <property type="molecule type" value="Genomic_DNA"/>
</dbReference>
<dbReference type="PANTHER" id="PTHR30502">
    <property type="entry name" value="2-KETO-3-DEOXY-L-RHAMNONATE ALDOLASE"/>
    <property type="match status" value="1"/>
</dbReference>
<dbReference type="Pfam" id="PF03328">
    <property type="entry name" value="HpcH_HpaI"/>
    <property type="match status" value="1"/>
</dbReference>
<keyword evidence="6" id="KW-1185">Reference proteome</keyword>
<dbReference type="OrthoDB" id="3353438at2"/>
<dbReference type="SUPFAM" id="SSF51621">
    <property type="entry name" value="Phosphoenolpyruvate/pyruvate domain"/>
    <property type="match status" value="1"/>
</dbReference>
<keyword evidence="2" id="KW-0479">Metal-binding</keyword>
<dbReference type="GO" id="GO:0005737">
    <property type="term" value="C:cytoplasm"/>
    <property type="evidence" value="ECO:0007669"/>
    <property type="project" value="TreeGrafter"/>
</dbReference>
<dbReference type="GO" id="GO:0016832">
    <property type="term" value="F:aldehyde-lyase activity"/>
    <property type="evidence" value="ECO:0007669"/>
    <property type="project" value="TreeGrafter"/>
</dbReference>
<dbReference type="Gene3D" id="3.20.20.60">
    <property type="entry name" value="Phosphoenolpyruvate-binding domains"/>
    <property type="match status" value="1"/>
</dbReference>
<dbReference type="KEGG" id="bsol:FSW04_24425"/>
<dbReference type="InterPro" id="IPR050251">
    <property type="entry name" value="HpcH-HpaI_aldolase"/>
</dbReference>
<dbReference type="InterPro" id="IPR005000">
    <property type="entry name" value="Aldolase/citrate-lyase_domain"/>
</dbReference>
<dbReference type="InterPro" id="IPR040442">
    <property type="entry name" value="Pyrv_kinase-like_dom_sf"/>
</dbReference>
<evidence type="ECO:0000256" key="3">
    <source>
        <dbReference type="ARBA" id="ARBA00023239"/>
    </source>
</evidence>
<dbReference type="RefSeq" id="WP_146923031.1">
    <property type="nucleotide sequence ID" value="NZ_CP042430.1"/>
</dbReference>
<dbReference type="Proteomes" id="UP000321805">
    <property type="component" value="Chromosome"/>
</dbReference>
<reference evidence="5 6" key="1">
    <citation type="journal article" date="2018" name="J. Microbiol.">
        <title>Baekduia soli gen. nov., sp. nov., a novel bacterium isolated from the soil of Baekdu Mountain and proposal of a novel family name, Baekduiaceae fam. nov.</title>
        <authorList>
            <person name="An D.S."/>
            <person name="Siddiqi M.Z."/>
            <person name="Kim K.H."/>
            <person name="Yu H.S."/>
            <person name="Im W.T."/>
        </authorList>
    </citation>
    <scope>NUCLEOTIDE SEQUENCE [LARGE SCALE GENOMIC DNA]</scope>
    <source>
        <strain evidence="5 6">BR7-21</strain>
    </source>
</reference>
<dbReference type="AlphaFoldDB" id="A0A5B8UCM5"/>
<dbReference type="PANTHER" id="PTHR30502:SF0">
    <property type="entry name" value="PHOSPHOENOLPYRUVATE CARBOXYLASE FAMILY PROTEIN"/>
    <property type="match status" value="1"/>
</dbReference>
<dbReference type="InterPro" id="IPR015813">
    <property type="entry name" value="Pyrv/PenolPyrv_kinase-like_dom"/>
</dbReference>
<protein>
    <submittedName>
        <fullName evidence="5">Aldolase</fullName>
    </submittedName>
</protein>
<evidence type="ECO:0000313" key="5">
    <source>
        <dbReference type="EMBL" id="QEC50421.1"/>
    </source>
</evidence>
<organism evidence="5 6">
    <name type="scientific">Baekduia soli</name>
    <dbReference type="NCBI Taxonomy" id="496014"/>
    <lineage>
        <taxon>Bacteria</taxon>
        <taxon>Bacillati</taxon>
        <taxon>Actinomycetota</taxon>
        <taxon>Thermoleophilia</taxon>
        <taxon>Solirubrobacterales</taxon>
        <taxon>Baekduiaceae</taxon>
        <taxon>Baekduia</taxon>
    </lineage>
</organism>
<evidence type="ECO:0000256" key="2">
    <source>
        <dbReference type="ARBA" id="ARBA00022723"/>
    </source>
</evidence>
<evidence type="ECO:0000259" key="4">
    <source>
        <dbReference type="Pfam" id="PF03328"/>
    </source>
</evidence>
<name>A0A5B8UCM5_9ACTN</name>
<gene>
    <name evidence="5" type="ORF">FSW04_24425</name>
</gene>
<sequence>MHADAHKIREKWAAGEAVAGPFVQLPAPGLVEIFALAGYDFVVVDLEHGAFGIEVAENMMRAAHGRGIPAMSRVLANRPELICAVLNVGAAGVLVPHVDTPDEARAAVRAARFAPRGARGLCPFVRSADYSAAKGPDYYAEASEAVIVGILLEGRSAYESIDEILAIDGLDVVMIAPYDLSQSLGVPGEVDHPSVRETFQDVCARAATTGKTVGIFTEGAEKAAEWVRLGARMIGADVDSQILWHAARAEVEQFRAILAAAPA</sequence>
<proteinExistence type="inferred from homology"/>
<feature type="domain" description="HpcH/HpaI aldolase/citrate lyase" evidence="4">
    <location>
        <begin position="22"/>
        <end position="246"/>
    </location>
</feature>